<reference evidence="2 3" key="1">
    <citation type="submission" date="2017-09" db="EMBL/GenBank/DDBJ databases">
        <authorList>
            <person name="Girard L."/>
            <person name="Lami R."/>
            <person name="Suzuki M."/>
            <person name="Baudart J."/>
        </authorList>
    </citation>
    <scope>NUCLEOTIDE SEQUENCE [LARGE SCALE GENOMIC DNA]</scope>
    <source>
        <strain evidence="2 3">17LN0615E</strain>
    </source>
</reference>
<dbReference type="Proteomes" id="UP000279760">
    <property type="component" value="Chromosome 2"/>
</dbReference>
<evidence type="ECO:0000313" key="3">
    <source>
        <dbReference type="Proteomes" id="UP000238163"/>
    </source>
</evidence>
<keyword evidence="3" id="KW-1185">Reference proteome</keyword>
<proteinExistence type="predicted"/>
<dbReference type="Proteomes" id="UP000238163">
    <property type="component" value="Unassembled WGS sequence"/>
</dbReference>
<reference evidence="2 3" key="2">
    <citation type="submission" date="2018-03" db="EMBL/GenBank/DDBJ databases">
        <title>Genetic Diversity and Phenotypic Plasticity of AHL Mediated Quorum Sensing in Environmental Strains of Vibrio mediterranei.</title>
        <authorList>
            <person name="Lantoine F."/>
            <person name="Vouve F."/>
        </authorList>
    </citation>
    <scope>NUCLEOTIDE SEQUENCE [LARGE SCALE GENOMIC DNA]</scope>
    <source>
        <strain evidence="2 3">17LN0615E</strain>
    </source>
</reference>
<dbReference type="AlphaFoldDB" id="A0A2S9ZT68"/>
<accession>A0A2S9ZT68</accession>
<sequence>MKPTMKFKLKVTECIKLLLLALRSFCLFFIPQSIDSVDKLTNASQSELATDELNLAEQYSNLWTKSAELIPPFRAISLPMATTRFNHEYKYAVQHARLLRLVLSFIAIVGFTEILKACQYSVLEKAYAFLTLVDRNIKKHTTSVIAVVCFFLQ</sequence>
<evidence type="ECO:0000313" key="2">
    <source>
        <dbReference type="EMBL" id="PRQ68960.1"/>
    </source>
</evidence>
<evidence type="ECO:0000313" key="1">
    <source>
        <dbReference type="EMBL" id="AYV24415.1"/>
    </source>
</evidence>
<protein>
    <submittedName>
        <fullName evidence="1">Uncharacterized protein</fullName>
    </submittedName>
</protein>
<reference evidence="1 4" key="3">
    <citation type="submission" date="2018-11" db="EMBL/GenBank/DDBJ databases">
        <title>Complete Genome Sequence of Vbrio mediterranei 117-T6: a Potential Pathogen Bacteria Isolated from the Conchocelis of Pyropia.</title>
        <authorList>
            <person name="Liu Q."/>
        </authorList>
    </citation>
    <scope>NUCLEOTIDE SEQUENCE [LARGE SCALE GENOMIC DNA]</scope>
    <source>
        <strain evidence="1 4">117-T6</strain>
    </source>
</reference>
<name>A0A2S9ZT68_9VIBR</name>
<evidence type="ECO:0000313" key="4">
    <source>
        <dbReference type="Proteomes" id="UP000279760"/>
    </source>
</evidence>
<dbReference type="EMBL" id="CP033578">
    <property type="protein sequence ID" value="AYV24415.1"/>
    <property type="molecule type" value="Genomic_DNA"/>
</dbReference>
<organism evidence="1 4">
    <name type="scientific">Vibrio mediterranei</name>
    <dbReference type="NCBI Taxonomy" id="689"/>
    <lineage>
        <taxon>Bacteria</taxon>
        <taxon>Pseudomonadati</taxon>
        <taxon>Pseudomonadota</taxon>
        <taxon>Gammaproteobacteria</taxon>
        <taxon>Vibrionales</taxon>
        <taxon>Vibrionaceae</taxon>
        <taxon>Vibrio</taxon>
    </lineage>
</organism>
<dbReference type="EMBL" id="NWTN01000002">
    <property type="protein sequence ID" value="PRQ68960.1"/>
    <property type="molecule type" value="Genomic_DNA"/>
</dbReference>
<gene>
    <name evidence="2" type="ORF">COR51_06045</name>
    <name evidence="1" type="ORF">ECB94_24490</name>
</gene>